<evidence type="ECO:0000256" key="2">
    <source>
        <dbReference type="SAM" id="SignalP"/>
    </source>
</evidence>
<dbReference type="AlphaFoldDB" id="A0A101TCE1"/>
<sequence length="137" mass="14856">MNKLAKRIALTASSVAVAGAAVLGAGGAASAASLASAHAQHPTDGAVTADYSWDHGVGYLLERGYSCDETRGWHQDHHGIDATRHDCDGLYYRDGHFYRWEGEGHGWTSASSHRHDSNRCEHDGGGRHHHDLSRDDR</sequence>
<evidence type="ECO:0000256" key="1">
    <source>
        <dbReference type="SAM" id="MobiDB-lite"/>
    </source>
</evidence>
<feature type="region of interest" description="Disordered" evidence="1">
    <location>
        <begin position="108"/>
        <end position="137"/>
    </location>
</feature>
<keyword evidence="4" id="KW-1185">Reference proteome</keyword>
<keyword evidence="2" id="KW-0732">Signal</keyword>
<dbReference type="Proteomes" id="UP000053024">
    <property type="component" value="Unassembled WGS sequence"/>
</dbReference>
<feature type="compositionally biased region" description="Basic and acidic residues" evidence="1">
    <location>
        <begin position="113"/>
        <end position="137"/>
    </location>
</feature>
<evidence type="ECO:0000313" key="3">
    <source>
        <dbReference type="EMBL" id="KUN89885.1"/>
    </source>
</evidence>
<gene>
    <name evidence="3" type="ORF">AQJ66_02110</name>
</gene>
<feature type="chain" id="PRO_5007107172" evidence="2">
    <location>
        <begin position="32"/>
        <end position="137"/>
    </location>
</feature>
<accession>A0A101TCE1</accession>
<evidence type="ECO:0000313" key="4">
    <source>
        <dbReference type="Proteomes" id="UP000053024"/>
    </source>
</evidence>
<reference evidence="3 4" key="1">
    <citation type="submission" date="2015-10" db="EMBL/GenBank/DDBJ databases">
        <title>Draft genome sequence of Streptomyces bungoensis DSM 41781, type strain for the species Streptomyces bungoensis.</title>
        <authorList>
            <person name="Ruckert C."/>
            <person name="Winkler A."/>
            <person name="Kalinowski J."/>
            <person name="Kampfer P."/>
            <person name="Glaeser S."/>
        </authorList>
    </citation>
    <scope>NUCLEOTIDE SEQUENCE [LARGE SCALE GENOMIC DNA]</scope>
    <source>
        <strain evidence="3 4">DSM 41781</strain>
    </source>
</reference>
<dbReference type="STRING" id="285568.AQJ66_02110"/>
<feature type="signal peptide" evidence="2">
    <location>
        <begin position="1"/>
        <end position="31"/>
    </location>
</feature>
<protein>
    <submittedName>
        <fullName evidence="3">Uncharacterized protein</fullName>
    </submittedName>
</protein>
<comment type="caution">
    <text evidence="3">The sequence shown here is derived from an EMBL/GenBank/DDBJ whole genome shotgun (WGS) entry which is preliminary data.</text>
</comment>
<organism evidence="3 4">
    <name type="scientific">Streptomyces bungoensis</name>
    <dbReference type="NCBI Taxonomy" id="285568"/>
    <lineage>
        <taxon>Bacteria</taxon>
        <taxon>Bacillati</taxon>
        <taxon>Actinomycetota</taxon>
        <taxon>Actinomycetes</taxon>
        <taxon>Kitasatosporales</taxon>
        <taxon>Streptomycetaceae</taxon>
        <taxon>Streptomyces</taxon>
    </lineage>
</organism>
<dbReference type="OrthoDB" id="4328006at2"/>
<proteinExistence type="predicted"/>
<name>A0A101TCE1_9ACTN</name>
<dbReference type="RefSeq" id="WP_061915487.1">
    <property type="nucleotide sequence ID" value="NZ_JBEYBH010000003.1"/>
</dbReference>
<dbReference type="EMBL" id="LMWX01000003">
    <property type="protein sequence ID" value="KUN89885.1"/>
    <property type="molecule type" value="Genomic_DNA"/>
</dbReference>